<proteinExistence type="predicted"/>
<protein>
    <recommendedName>
        <fullName evidence="3">CCHC-type domain-containing protein</fullName>
    </recommendedName>
</protein>
<keyword evidence="1" id="KW-0862">Zinc</keyword>
<organism evidence="4 5">
    <name type="scientific">Psophocarpus tetragonolobus</name>
    <name type="common">Winged bean</name>
    <name type="synonym">Dolichos tetragonolobus</name>
    <dbReference type="NCBI Taxonomy" id="3891"/>
    <lineage>
        <taxon>Eukaryota</taxon>
        <taxon>Viridiplantae</taxon>
        <taxon>Streptophyta</taxon>
        <taxon>Embryophyta</taxon>
        <taxon>Tracheophyta</taxon>
        <taxon>Spermatophyta</taxon>
        <taxon>Magnoliopsida</taxon>
        <taxon>eudicotyledons</taxon>
        <taxon>Gunneridae</taxon>
        <taxon>Pentapetalae</taxon>
        <taxon>rosids</taxon>
        <taxon>fabids</taxon>
        <taxon>Fabales</taxon>
        <taxon>Fabaceae</taxon>
        <taxon>Papilionoideae</taxon>
        <taxon>50 kb inversion clade</taxon>
        <taxon>NPAAA clade</taxon>
        <taxon>indigoferoid/millettioid clade</taxon>
        <taxon>Phaseoleae</taxon>
        <taxon>Psophocarpus</taxon>
    </lineage>
</organism>
<dbReference type="EMBL" id="JAYMYS010000002">
    <property type="protein sequence ID" value="KAK7405759.1"/>
    <property type="molecule type" value="Genomic_DNA"/>
</dbReference>
<evidence type="ECO:0000313" key="5">
    <source>
        <dbReference type="Proteomes" id="UP001386955"/>
    </source>
</evidence>
<feature type="region of interest" description="Disordered" evidence="2">
    <location>
        <begin position="195"/>
        <end position="217"/>
    </location>
</feature>
<evidence type="ECO:0000259" key="3">
    <source>
        <dbReference type="PROSITE" id="PS50158"/>
    </source>
</evidence>
<dbReference type="InterPro" id="IPR001878">
    <property type="entry name" value="Znf_CCHC"/>
</dbReference>
<accession>A0AAN9XSC0</accession>
<feature type="domain" description="CCHC-type" evidence="3">
    <location>
        <begin position="175"/>
        <end position="188"/>
    </location>
</feature>
<dbReference type="AlphaFoldDB" id="A0AAN9XSC0"/>
<sequence>MFRKQGNRGQSQRGHGKDEGLLRRASVISGVGRCVEGETGLGRYVVYEGGALGGDMVLANPRGVTLRDGSHGDAGQVYSFKAVSNGGVNVSHEKSELVPLCNGHDARSEVVESWKYIIFQQMCHLEDGKLPCDASCIHNVDRSEVAPQYESFGAQQGDALGKGPYGKDSGLTSGKCYNCGKPGHYHNEYKELKEESNNGNNMKGIKNQKEKTKIPSGNFVDNEEASLADELVIRMK</sequence>
<dbReference type="PROSITE" id="PS50158">
    <property type="entry name" value="ZF_CCHC"/>
    <property type="match status" value="1"/>
</dbReference>
<keyword evidence="1" id="KW-0479">Metal-binding</keyword>
<dbReference type="Gene3D" id="4.10.60.10">
    <property type="entry name" value="Zinc finger, CCHC-type"/>
    <property type="match status" value="1"/>
</dbReference>
<evidence type="ECO:0000256" key="2">
    <source>
        <dbReference type="SAM" id="MobiDB-lite"/>
    </source>
</evidence>
<keyword evidence="1" id="KW-0863">Zinc-finger</keyword>
<evidence type="ECO:0000256" key="1">
    <source>
        <dbReference type="PROSITE-ProRule" id="PRU00047"/>
    </source>
</evidence>
<evidence type="ECO:0000313" key="4">
    <source>
        <dbReference type="EMBL" id="KAK7405759.1"/>
    </source>
</evidence>
<reference evidence="4 5" key="1">
    <citation type="submission" date="2024-01" db="EMBL/GenBank/DDBJ databases">
        <title>The genomes of 5 underutilized Papilionoideae crops provide insights into root nodulation and disease resistanc.</title>
        <authorList>
            <person name="Jiang F."/>
        </authorList>
    </citation>
    <scope>NUCLEOTIDE SEQUENCE [LARGE SCALE GENOMIC DNA]</scope>
    <source>
        <strain evidence="4">DUOXIRENSHENG_FW03</strain>
        <tissue evidence="4">Leaves</tissue>
    </source>
</reference>
<comment type="caution">
    <text evidence="4">The sequence shown here is derived from an EMBL/GenBank/DDBJ whole genome shotgun (WGS) entry which is preliminary data.</text>
</comment>
<keyword evidence="5" id="KW-1185">Reference proteome</keyword>
<dbReference type="GO" id="GO:0003676">
    <property type="term" value="F:nucleic acid binding"/>
    <property type="evidence" value="ECO:0007669"/>
    <property type="project" value="InterPro"/>
</dbReference>
<dbReference type="Proteomes" id="UP001386955">
    <property type="component" value="Unassembled WGS sequence"/>
</dbReference>
<dbReference type="GO" id="GO:0008270">
    <property type="term" value="F:zinc ion binding"/>
    <property type="evidence" value="ECO:0007669"/>
    <property type="project" value="UniProtKB-KW"/>
</dbReference>
<name>A0AAN9XSC0_PSOTE</name>
<dbReference type="SUPFAM" id="SSF57756">
    <property type="entry name" value="Retrovirus zinc finger-like domains"/>
    <property type="match status" value="1"/>
</dbReference>
<gene>
    <name evidence="4" type="ORF">VNO78_07368</name>
</gene>
<dbReference type="InterPro" id="IPR036875">
    <property type="entry name" value="Znf_CCHC_sf"/>
</dbReference>